<keyword evidence="2" id="KW-0472">Membrane</keyword>
<dbReference type="InterPro" id="IPR050245">
    <property type="entry name" value="PrsA_foldase"/>
</dbReference>
<keyword evidence="2" id="KW-1133">Transmembrane helix</keyword>
<dbReference type="InterPro" id="IPR000297">
    <property type="entry name" value="PPIase_PpiC"/>
</dbReference>
<evidence type="ECO:0000313" key="5">
    <source>
        <dbReference type="Proteomes" id="UP000479114"/>
    </source>
</evidence>
<dbReference type="PANTHER" id="PTHR47245:SF2">
    <property type="entry name" value="PEPTIDYL-PROLYL CIS-TRANS ISOMERASE HP_0175-RELATED"/>
    <property type="match status" value="1"/>
</dbReference>
<keyword evidence="5" id="KW-1185">Reference proteome</keyword>
<dbReference type="Proteomes" id="UP000479114">
    <property type="component" value="Chromosome"/>
</dbReference>
<keyword evidence="4" id="KW-0413">Isomerase</keyword>
<feature type="compositionally biased region" description="Basic and acidic residues" evidence="1">
    <location>
        <begin position="17"/>
        <end position="27"/>
    </location>
</feature>
<protein>
    <submittedName>
        <fullName evidence="4">Peptidyl-prolyl cis-trans isomerase</fullName>
    </submittedName>
</protein>
<organism evidence="4 5">
    <name type="scientific">Paenibacillus rhizovicinus</name>
    <dbReference type="NCBI Taxonomy" id="2704463"/>
    <lineage>
        <taxon>Bacteria</taxon>
        <taxon>Bacillati</taxon>
        <taxon>Bacillota</taxon>
        <taxon>Bacilli</taxon>
        <taxon>Bacillales</taxon>
        <taxon>Paenibacillaceae</taxon>
        <taxon>Paenibacillus</taxon>
    </lineage>
</organism>
<dbReference type="InterPro" id="IPR046357">
    <property type="entry name" value="PPIase_dom_sf"/>
</dbReference>
<dbReference type="SUPFAM" id="SSF109998">
    <property type="entry name" value="Triger factor/SurA peptide-binding domain-like"/>
    <property type="match status" value="1"/>
</dbReference>
<dbReference type="InterPro" id="IPR027304">
    <property type="entry name" value="Trigger_fact/SurA_dom_sf"/>
</dbReference>
<dbReference type="RefSeq" id="WP_162642788.1">
    <property type="nucleotide sequence ID" value="NZ_CP048286.1"/>
</dbReference>
<name>A0A6C0P3C0_9BACL</name>
<dbReference type="Pfam" id="PF13145">
    <property type="entry name" value="Rotamase_2"/>
    <property type="match status" value="1"/>
</dbReference>
<dbReference type="GO" id="GO:0003755">
    <property type="term" value="F:peptidyl-prolyl cis-trans isomerase activity"/>
    <property type="evidence" value="ECO:0007669"/>
    <property type="project" value="InterPro"/>
</dbReference>
<dbReference type="Gene3D" id="1.10.4030.10">
    <property type="entry name" value="Porin chaperone SurA, peptide-binding domain"/>
    <property type="match status" value="1"/>
</dbReference>
<dbReference type="AlphaFoldDB" id="A0A6C0P3C0"/>
<dbReference type="PANTHER" id="PTHR47245">
    <property type="entry name" value="PEPTIDYLPROLYL ISOMERASE"/>
    <property type="match status" value="1"/>
</dbReference>
<sequence>MTIASNKQARRRKGKQVRTEAKEEAGSPRRRGTGQSGRKLKLAGAGLLALLAILIGVSVYRAQAAKIPSVPDTAVVATIDGEPVTAAEFLGMQTTKRAGVYDYFQQTYKLGDTPDFWTSAYGGERPADKLREETMTAIAGDKVQLMLAKQEGIVQDITYEAVLKQWESENKRRAQTLKKGGLVYGPAHLDAAFYYDTWLTENVERLKAKLAQRDAFTEAQVNAYYEQHIADYIGQATIRTSVVSLTCQPEDCKAADSSARKQMEQVRAGLAAGEDWTTLEERYKNSGSAVQFASRTFDAASAKEDTMMDPLLLQAAKKLHRNEVSGLVEENGVLYVVKVLSVEQPKAVPVSEFSGQIRKQLSDEAYAKLIAARTKQADIVIDHRVYDKLEAE</sequence>
<gene>
    <name evidence="4" type="ORF">GZH47_20535</name>
</gene>
<dbReference type="EMBL" id="CP048286">
    <property type="protein sequence ID" value="QHW32945.1"/>
    <property type="molecule type" value="Genomic_DNA"/>
</dbReference>
<dbReference type="Gene3D" id="3.10.50.40">
    <property type="match status" value="1"/>
</dbReference>
<feature type="region of interest" description="Disordered" evidence="1">
    <location>
        <begin position="1"/>
        <end position="38"/>
    </location>
</feature>
<proteinExistence type="predicted"/>
<accession>A0A6C0P3C0</accession>
<keyword evidence="2" id="KW-0812">Transmembrane</keyword>
<reference evidence="4 5" key="1">
    <citation type="submission" date="2020-02" db="EMBL/GenBank/DDBJ databases">
        <title>Paenibacillus sp. nov., isolated from rhizosphere soil of tomato.</title>
        <authorList>
            <person name="Weon H.-Y."/>
            <person name="Lee S.A."/>
        </authorList>
    </citation>
    <scope>NUCLEOTIDE SEQUENCE [LARGE SCALE GENOMIC DNA]</scope>
    <source>
        <strain evidence="4 5">14171R-81</strain>
    </source>
</reference>
<feature type="transmembrane region" description="Helical" evidence="2">
    <location>
        <begin position="40"/>
        <end position="60"/>
    </location>
</feature>
<evidence type="ECO:0000259" key="3">
    <source>
        <dbReference type="Pfam" id="PF13145"/>
    </source>
</evidence>
<evidence type="ECO:0000256" key="1">
    <source>
        <dbReference type="SAM" id="MobiDB-lite"/>
    </source>
</evidence>
<evidence type="ECO:0000313" key="4">
    <source>
        <dbReference type="EMBL" id="QHW32945.1"/>
    </source>
</evidence>
<feature type="domain" description="PpiC" evidence="3">
    <location>
        <begin position="217"/>
        <end position="352"/>
    </location>
</feature>
<evidence type="ECO:0000256" key="2">
    <source>
        <dbReference type="SAM" id="Phobius"/>
    </source>
</evidence>
<dbReference type="KEGG" id="prz:GZH47_20535"/>